<evidence type="ECO:0000256" key="5">
    <source>
        <dbReference type="ARBA" id="ARBA00022801"/>
    </source>
</evidence>
<comment type="similarity">
    <text evidence="2">Belongs to the sulfatase family.</text>
</comment>
<protein>
    <submittedName>
        <fullName evidence="8">Choline sulfatase</fullName>
    </submittedName>
</protein>
<dbReference type="Pfam" id="PF00884">
    <property type="entry name" value="Sulfatase"/>
    <property type="match status" value="1"/>
</dbReference>
<dbReference type="InterPro" id="IPR024607">
    <property type="entry name" value="Sulfatase_CS"/>
</dbReference>
<keyword evidence="4" id="KW-0732">Signal</keyword>
<dbReference type="Gene3D" id="3.40.720.10">
    <property type="entry name" value="Alkaline Phosphatase, subunit A"/>
    <property type="match status" value="1"/>
</dbReference>
<proteinExistence type="inferred from homology"/>
<accession>A6DG34</accession>
<dbReference type="InterPro" id="IPR000917">
    <property type="entry name" value="Sulfatase_N"/>
</dbReference>
<dbReference type="InterPro" id="IPR050738">
    <property type="entry name" value="Sulfatase"/>
</dbReference>
<keyword evidence="5" id="KW-0378">Hydrolase</keyword>
<dbReference type="GO" id="GO:0046872">
    <property type="term" value="F:metal ion binding"/>
    <property type="evidence" value="ECO:0007669"/>
    <property type="project" value="UniProtKB-KW"/>
</dbReference>
<dbReference type="OrthoDB" id="279611at2"/>
<evidence type="ECO:0000259" key="7">
    <source>
        <dbReference type="Pfam" id="PF00884"/>
    </source>
</evidence>
<dbReference type="SUPFAM" id="SSF53649">
    <property type="entry name" value="Alkaline phosphatase-like"/>
    <property type="match status" value="1"/>
</dbReference>
<dbReference type="AlphaFoldDB" id="A6DG34"/>
<comment type="cofactor">
    <cofactor evidence="1">
        <name>Ca(2+)</name>
        <dbReference type="ChEBI" id="CHEBI:29108"/>
    </cofactor>
</comment>
<evidence type="ECO:0000256" key="4">
    <source>
        <dbReference type="ARBA" id="ARBA00022729"/>
    </source>
</evidence>
<dbReference type="PROSITE" id="PS00149">
    <property type="entry name" value="SULFATASE_2"/>
    <property type="match status" value="1"/>
</dbReference>
<organism evidence="8 9">
    <name type="scientific">Lentisphaera araneosa HTCC2155</name>
    <dbReference type="NCBI Taxonomy" id="313628"/>
    <lineage>
        <taxon>Bacteria</taxon>
        <taxon>Pseudomonadati</taxon>
        <taxon>Lentisphaerota</taxon>
        <taxon>Lentisphaeria</taxon>
        <taxon>Lentisphaerales</taxon>
        <taxon>Lentisphaeraceae</taxon>
        <taxon>Lentisphaera</taxon>
    </lineage>
</organism>
<sequence>MFVLNTGGLFAASSQKPNFVFLFADDQRADTIRAHGNDFIHTPNLDRLAESGFSFKNNYCAGSYSGAVCVASRAMLMTGRYWNNIPNVKKNGWASLDLLPTYLKEKAGYETYIIGKWHNGLHTLRAAFQNGASVYMGGMADHTDFEVQDFVAGQLQAKRRAKEFSSTEFANSAIKYIEEAPSDKPFFLYVAFMAPHDPRNPPDEYRQRYYKNRPPLAKNYKALHPFRNVKFTTQGRDEGLASWPREKSVISDQLCEYYGLVTHLDEQVGRIIDAIDQSKHADNTIIIYTADHGLAMGSHGLLGKQNVYEHSMKAPLIISGKTVPNGESAAFNYIHDLYATLCDYARIAKPEAVDAKSLRPLIEGEIKQIHEAMFLPFQDVQFAINDGRWKLHIYPQIDHYLLFDLENDPDEIHSLEAPNKKAEMLKLMKAWQAKTGSQAPLVVANPEPKEVDYSKLEQRLDKWQPQWIQEKYFKDK</sequence>
<keyword evidence="9" id="KW-1185">Reference proteome</keyword>
<comment type="caution">
    <text evidence="8">The sequence shown here is derived from an EMBL/GenBank/DDBJ whole genome shotgun (WGS) entry which is preliminary data.</text>
</comment>
<evidence type="ECO:0000256" key="6">
    <source>
        <dbReference type="ARBA" id="ARBA00022837"/>
    </source>
</evidence>
<dbReference type="EMBL" id="ABCK01000002">
    <property type="protein sequence ID" value="EDM29151.1"/>
    <property type="molecule type" value="Genomic_DNA"/>
</dbReference>
<dbReference type="InterPro" id="IPR017850">
    <property type="entry name" value="Alkaline_phosphatase_core_sf"/>
</dbReference>
<dbReference type="eggNOG" id="COG3119">
    <property type="taxonomic scope" value="Bacteria"/>
</dbReference>
<evidence type="ECO:0000256" key="2">
    <source>
        <dbReference type="ARBA" id="ARBA00008779"/>
    </source>
</evidence>
<keyword evidence="3" id="KW-0479">Metal-binding</keyword>
<evidence type="ECO:0000313" key="9">
    <source>
        <dbReference type="Proteomes" id="UP000004947"/>
    </source>
</evidence>
<evidence type="ECO:0000313" key="8">
    <source>
        <dbReference type="EMBL" id="EDM29151.1"/>
    </source>
</evidence>
<reference evidence="8 9" key="1">
    <citation type="journal article" date="2010" name="J. Bacteriol.">
        <title>Genome sequence of Lentisphaera araneosa HTCC2155T, the type species of the order Lentisphaerales in the phylum Lentisphaerae.</title>
        <authorList>
            <person name="Thrash J.C."/>
            <person name="Cho J.C."/>
            <person name="Vergin K.L."/>
            <person name="Morris R.M."/>
            <person name="Giovannoni S.J."/>
        </authorList>
    </citation>
    <scope>NUCLEOTIDE SEQUENCE [LARGE SCALE GENOMIC DNA]</scope>
    <source>
        <strain evidence="8 9">HTCC2155</strain>
    </source>
</reference>
<evidence type="ECO:0000256" key="3">
    <source>
        <dbReference type="ARBA" id="ARBA00022723"/>
    </source>
</evidence>
<dbReference type="PANTHER" id="PTHR42693">
    <property type="entry name" value="ARYLSULFATASE FAMILY MEMBER"/>
    <property type="match status" value="1"/>
</dbReference>
<dbReference type="Proteomes" id="UP000004947">
    <property type="component" value="Unassembled WGS sequence"/>
</dbReference>
<name>A6DG34_9BACT</name>
<feature type="domain" description="Sulfatase N-terminal" evidence="7">
    <location>
        <begin position="17"/>
        <end position="345"/>
    </location>
</feature>
<dbReference type="CDD" id="cd16155">
    <property type="entry name" value="sulfatase_like"/>
    <property type="match status" value="1"/>
</dbReference>
<gene>
    <name evidence="8" type="ORF">LNTAR_22214</name>
</gene>
<evidence type="ECO:0000256" key="1">
    <source>
        <dbReference type="ARBA" id="ARBA00001913"/>
    </source>
</evidence>
<dbReference type="STRING" id="313628.LNTAR_22214"/>
<dbReference type="GO" id="GO:0004065">
    <property type="term" value="F:arylsulfatase activity"/>
    <property type="evidence" value="ECO:0007669"/>
    <property type="project" value="TreeGrafter"/>
</dbReference>
<dbReference type="PANTHER" id="PTHR42693:SF42">
    <property type="entry name" value="ARYLSULFATASE G"/>
    <property type="match status" value="1"/>
</dbReference>
<keyword evidence="6" id="KW-0106">Calcium</keyword>